<comment type="similarity">
    <text evidence="1 4">Belongs to the methyltransferase superfamily. METL family.</text>
</comment>
<dbReference type="CDD" id="cd02440">
    <property type="entry name" value="AdoMet_MTases"/>
    <property type="match status" value="1"/>
</dbReference>
<dbReference type="EMBL" id="CAHR02000219">
    <property type="protein sequence ID" value="CCG84303.1"/>
    <property type="molecule type" value="Genomic_DNA"/>
</dbReference>
<proteinExistence type="inferred from homology"/>
<comment type="function">
    <text evidence="4">S-adenosyl-L-methionine-dependent methyltransferase.</text>
</comment>
<dbReference type="GO" id="GO:0052735">
    <property type="term" value="F:tRNA (cytidine-3-)-methyltransferase activity"/>
    <property type="evidence" value="ECO:0007669"/>
    <property type="project" value="TreeGrafter"/>
</dbReference>
<dbReference type="Pfam" id="PF08242">
    <property type="entry name" value="Methyltransf_12"/>
    <property type="match status" value="1"/>
</dbReference>
<dbReference type="VEuPathDB" id="FungiDB:TAPDE_004744"/>
<keyword evidence="3 4" id="KW-0808">Transferase</keyword>
<dbReference type="PIRSF" id="PIRSF037755">
    <property type="entry name" value="Mettl2_prd"/>
    <property type="match status" value="1"/>
</dbReference>
<evidence type="ECO:0000313" key="7">
    <source>
        <dbReference type="EMBL" id="CCG84303.1"/>
    </source>
</evidence>
<dbReference type="Gene3D" id="3.40.50.150">
    <property type="entry name" value="Vaccinia Virus protein VP39"/>
    <property type="match status" value="1"/>
</dbReference>
<dbReference type="SUPFAM" id="SSF53335">
    <property type="entry name" value="S-adenosyl-L-methionine-dependent methyltransferases"/>
    <property type="match status" value="1"/>
</dbReference>
<gene>
    <name evidence="7" type="ORF">TAPDE_004744</name>
</gene>
<organism evidence="7 8">
    <name type="scientific">Taphrina deformans (strain PYCC 5710 / ATCC 11124 / CBS 356.35 / IMI 108563 / JCM 9778 / NBRC 8474)</name>
    <name type="common">Peach leaf curl fungus</name>
    <name type="synonym">Lalaria deformans</name>
    <dbReference type="NCBI Taxonomy" id="1097556"/>
    <lineage>
        <taxon>Eukaryota</taxon>
        <taxon>Fungi</taxon>
        <taxon>Dikarya</taxon>
        <taxon>Ascomycota</taxon>
        <taxon>Taphrinomycotina</taxon>
        <taxon>Taphrinomycetes</taxon>
        <taxon>Taphrinales</taxon>
        <taxon>Taphrinaceae</taxon>
        <taxon>Taphrina</taxon>
    </lineage>
</organism>
<keyword evidence="8" id="KW-1185">Reference proteome</keyword>
<evidence type="ECO:0000313" key="8">
    <source>
        <dbReference type="Proteomes" id="UP000013776"/>
    </source>
</evidence>
<evidence type="ECO:0000256" key="5">
    <source>
        <dbReference type="SAM" id="MobiDB-lite"/>
    </source>
</evidence>
<dbReference type="STRING" id="1097556.R4XF73"/>
<evidence type="ECO:0000256" key="1">
    <source>
        <dbReference type="ARBA" id="ARBA00009725"/>
    </source>
</evidence>
<feature type="region of interest" description="Disordered" evidence="5">
    <location>
        <begin position="1"/>
        <end position="25"/>
    </location>
</feature>
<sequence>MKDSIQSLLDISGAGPEKESTPPDSVALKACSSAMDTTNRIEENTTFGSRLLTDPSKVDDFNAWDHVEWDDAHLSEAATKVAFQSANPVPEEDRARYGDEFANEHWNKFYEHHEEGFFKDRKWIKLEFPELIACTKGDAGPKVIADLGCAVGNTVYPLLRVNENAQLRIHALDFSSEAIRIVRQAEEFTDATINAAVWDMGDANGPHKSIPDSSVDVIVLIFAFSALSPAQWPLAMENFRRMLKPGGLILLRDYGRYDLTQLRLKANRLLDDSFYIRGDGTRVYYFTNEELAALFKAEDGWTLEQNAIDKRLLVNRKENKKMYRAWVQIKARKT</sequence>
<dbReference type="GO" id="GO:0032259">
    <property type="term" value="P:methylation"/>
    <property type="evidence" value="ECO:0007669"/>
    <property type="project" value="UniProtKB-KW"/>
</dbReference>
<evidence type="ECO:0000256" key="4">
    <source>
        <dbReference type="PIRNR" id="PIRNR037755"/>
    </source>
</evidence>
<dbReference type="InterPro" id="IPR029063">
    <property type="entry name" value="SAM-dependent_MTases_sf"/>
</dbReference>
<dbReference type="PANTHER" id="PTHR22809:SF11">
    <property type="entry name" value="TRNA N(3)-METHYLCYTIDINE METHYLTRANSFERASE METTL2"/>
    <property type="match status" value="1"/>
</dbReference>
<dbReference type="InterPro" id="IPR013217">
    <property type="entry name" value="Methyltransf_12"/>
</dbReference>
<name>R4XF73_TAPDE</name>
<dbReference type="eggNOG" id="KOG2361">
    <property type="taxonomic scope" value="Eukaryota"/>
</dbReference>
<evidence type="ECO:0000256" key="2">
    <source>
        <dbReference type="ARBA" id="ARBA00022603"/>
    </source>
</evidence>
<dbReference type="Proteomes" id="UP000013776">
    <property type="component" value="Unassembled WGS sequence"/>
</dbReference>
<evidence type="ECO:0000256" key="3">
    <source>
        <dbReference type="ARBA" id="ARBA00022679"/>
    </source>
</evidence>
<accession>R4XF73</accession>
<evidence type="ECO:0000259" key="6">
    <source>
        <dbReference type="Pfam" id="PF08242"/>
    </source>
</evidence>
<protein>
    <recommendedName>
        <fullName evidence="4">tRNA N(3)-methylcytidine methyltransferase</fullName>
        <ecNumber evidence="4">2.1.1.-</ecNumber>
    </recommendedName>
</protein>
<dbReference type="EC" id="2.1.1.-" evidence="4"/>
<dbReference type="AlphaFoldDB" id="R4XF73"/>
<keyword evidence="2 4" id="KW-0489">Methyltransferase</keyword>
<reference evidence="7 8" key="1">
    <citation type="journal article" date="2013" name="MBio">
        <title>Genome sequencing of the plant pathogen Taphrina deformans, the causal agent of peach leaf curl.</title>
        <authorList>
            <person name="Cisse O.H."/>
            <person name="Almeida J.M.G.C.F."/>
            <person name="Fonseca A."/>
            <person name="Kumar A.A."/>
            <person name="Salojaervi J."/>
            <person name="Overmyer K."/>
            <person name="Hauser P.M."/>
            <person name="Pagni M."/>
        </authorList>
    </citation>
    <scope>NUCLEOTIDE SEQUENCE [LARGE SCALE GENOMIC DNA]</scope>
    <source>
        <strain evidence="8">PYCC 5710 / ATCC 11124 / CBS 356.35 / IMI 108563 / JCM 9778 / NBRC 8474</strain>
    </source>
</reference>
<dbReference type="OrthoDB" id="417697at2759"/>
<dbReference type="InterPro" id="IPR026113">
    <property type="entry name" value="METTL2/6/8-like"/>
</dbReference>
<dbReference type="PANTHER" id="PTHR22809">
    <property type="entry name" value="METHYLTRANSFERASE-RELATED"/>
    <property type="match status" value="1"/>
</dbReference>
<feature type="domain" description="Methyltransferase type 12" evidence="6">
    <location>
        <begin position="146"/>
        <end position="249"/>
    </location>
</feature>
<comment type="caution">
    <text evidence="7">The sequence shown here is derived from an EMBL/GenBank/DDBJ whole genome shotgun (WGS) entry which is preliminary data.</text>
</comment>